<reference evidence="3" key="1">
    <citation type="submission" date="2016-10" db="EMBL/GenBank/DDBJ databases">
        <authorList>
            <person name="Varghese N."/>
            <person name="Submissions S."/>
        </authorList>
    </citation>
    <scope>NUCLEOTIDE SEQUENCE [LARGE SCALE GENOMIC DNA]</scope>
    <source>
        <strain evidence="3">CGMCC 1.7736</strain>
    </source>
</reference>
<dbReference type="STRING" id="553469.SAMN04487947_1733"/>
<gene>
    <name evidence="2" type="ORF">SAMN04487947_1733</name>
</gene>
<evidence type="ECO:0000313" key="3">
    <source>
        <dbReference type="Proteomes" id="UP000198531"/>
    </source>
</evidence>
<dbReference type="RefSeq" id="WP_281246519.1">
    <property type="nucleotide sequence ID" value="NZ_FOYT01000001.1"/>
</dbReference>
<dbReference type="EMBL" id="FOYT01000001">
    <property type="protein sequence ID" value="SFR46411.1"/>
    <property type="molecule type" value="Genomic_DNA"/>
</dbReference>
<evidence type="ECO:0000313" key="2">
    <source>
        <dbReference type="EMBL" id="SFR46411.1"/>
    </source>
</evidence>
<accession>A0A1I6GWF5</accession>
<name>A0A1I6GWF5_9EURY</name>
<keyword evidence="1" id="KW-0812">Transmembrane</keyword>
<keyword evidence="3" id="KW-1185">Reference proteome</keyword>
<dbReference type="AlphaFoldDB" id="A0A1I6GWF5"/>
<dbReference type="Proteomes" id="UP000198531">
    <property type="component" value="Unassembled WGS sequence"/>
</dbReference>
<keyword evidence="1" id="KW-1133">Transmembrane helix</keyword>
<organism evidence="2 3">
    <name type="scientific">Halogeometricum rufum</name>
    <dbReference type="NCBI Taxonomy" id="553469"/>
    <lineage>
        <taxon>Archaea</taxon>
        <taxon>Methanobacteriati</taxon>
        <taxon>Methanobacteriota</taxon>
        <taxon>Stenosarchaea group</taxon>
        <taxon>Halobacteria</taxon>
        <taxon>Halobacteriales</taxon>
        <taxon>Haloferacaceae</taxon>
        <taxon>Halogeometricum</taxon>
    </lineage>
</organism>
<proteinExistence type="predicted"/>
<sequence>MRTSTAIIVAGIALFLLPFPPTFTIGALVILAGVAYRFLAE</sequence>
<evidence type="ECO:0000256" key="1">
    <source>
        <dbReference type="SAM" id="Phobius"/>
    </source>
</evidence>
<protein>
    <recommendedName>
        <fullName evidence="4">Transporter</fullName>
    </recommendedName>
</protein>
<keyword evidence="1" id="KW-0472">Membrane</keyword>
<evidence type="ECO:0008006" key="4">
    <source>
        <dbReference type="Google" id="ProtNLM"/>
    </source>
</evidence>
<feature type="transmembrane region" description="Helical" evidence="1">
    <location>
        <begin position="6"/>
        <end position="39"/>
    </location>
</feature>